<dbReference type="PANTHER" id="PTHR10357">
    <property type="entry name" value="ALPHA-AMYLASE FAMILY MEMBER"/>
    <property type="match status" value="1"/>
</dbReference>
<proteinExistence type="predicted"/>
<dbReference type="Pfam" id="PF00128">
    <property type="entry name" value="Alpha-amylase"/>
    <property type="match status" value="1"/>
</dbReference>
<dbReference type="GO" id="GO:0030980">
    <property type="term" value="P:alpha-glucan catabolic process"/>
    <property type="evidence" value="ECO:0007669"/>
    <property type="project" value="TreeGrafter"/>
</dbReference>
<dbReference type="InterPro" id="IPR012767">
    <property type="entry name" value="Trehalose_TreY"/>
</dbReference>
<dbReference type="InterPro" id="IPR017853">
    <property type="entry name" value="GH"/>
</dbReference>
<dbReference type="CDD" id="cd11336">
    <property type="entry name" value="AmyAc_MTSase"/>
    <property type="match status" value="1"/>
</dbReference>
<dbReference type="STRING" id="656024.FsymDg_2572"/>
<reference evidence="3 4" key="1">
    <citation type="submission" date="2011-05" db="EMBL/GenBank/DDBJ databases">
        <title>Complete sequence of chromosome of Frankia symbiont of Datisca glomerata.</title>
        <authorList>
            <consortium name="US DOE Joint Genome Institute"/>
            <person name="Lucas S."/>
            <person name="Han J."/>
            <person name="Lapidus A."/>
            <person name="Cheng J.-F."/>
            <person name="Goodwin L."/>
            <person name="Pitluck S."/>
            <person name="Peters L."/>
            <person name="Mikhailova N."/>
            <person name="Chertkov O."/>
            <person name="Teshima H."/>
            <person name="Han C."/>
            <person name="Tapia R."/>
            <person name="Land M."/>
            <person name="Hauser L."/>
            <person name="Kyrpides N."/>
            <person name="Ivanova N."/>
            <person name="Pagani I."/>
            <person name="Berry A."/>
            <person name="Pawlowski K."/>
            <person name="Persson T."/>
            <person name="Vanden Heuvel B."/>
            <person name="Benson D."/>
            <person name="Woyke T."/>
        </authorList>
    </citation>
    <scope>NUCLEOTIDE SEQUENCE [LARGE SCALE GENOMIC DNA]</scope>
    <source>
        <strain evidence="4">4085684</strain>
    </source>
</reference>
<dbReference type="eggNOG" id="COG3280">
    <property type="taxonomic scope" value="Bacteria"/>
</dbReference>
<dbReference type="HOGENOM" id="CLU_005045_1_0_11"/>
<feature type="region of interest" description="Disordered" evidence="1">
    <location>
        <begin position="1"/>
        <end position="40"/>
    </location>
</feature>
<feature type="domain" description="Glycosyl hydrolase family 13 catalytic" evidence="2">
    <location>
        <begin position="49"/>
        <end position="755"/>
    </location>
</feature>
<dbReference type="InterPro" id="IPR013797">
    <property type="entry name" value="Maltooligo_trehalose_synth_4"/>
</dbReference>
<name>F8B327_9ACTN</name>
<dbReference type="NCBIfam" id="TIGR02401">
    <property type="entry name" value="trehalose_TreY"/>
    <property type="match status" value="1"/>
</dbReference>
<dbReference type="EC" id="5.4.99.15" evidence="3"/>
<dbReference type="InterPro" id="IPR006047">
    <property type="entry name" value="GH13_cat_dom"/>
</dbReference>
<dbReference type="Gene3D" id="1.10.150.200">
    <property type="entry name" value="Maltooligosyl trehalose synthase, domain 3"/>
    <property type="match status" value="1"/>
</dbReference>
<keyword evidence="3" id="KW-0413">Isomerase</keyword>
<keyword evidence="4" id="KW-1185">Reference proteome</keyword>
<evidence type="ECO:0000256" key="1">
    <source>
        <dbReference type="SAM" id="MobiDB-lite"/>
    </source>
</evidence>
<gene>
    <name evidence="3" type="ordered locus">FsymDg_2572</name>
</gene>
<dbReference type="SUPFAM" id="SSF51445">
    <property type="entry name" value="(Trans)glycosidases"/>
    <property type="match status" value="1"/>
</dbReference>
<dbReference type="AlphaFoldDB" id="F8B327"/>
<dbReference type="SMART" id="SM00642">
    <property type="entry name" value="Aamy"/>
    <property type="match status" value="1"/>
</dbReference>
<dbReference type="PANTHER" id="PTHR10357:SF216">
    <property type="entry name" value="MALTOOLIGOSYL TREHALOSE SYNTHASE-RELATED"/>
    <property type="match status" value="1"/>
</dbReference>
<evidence type="ECO:0000313" key="3">
    <source>
        <dbReference type="EMBL" id="AEH09935.1"/>
    </source>
</evidence>
<dbReference type="GO" id="GO:0047470">
    <property type="term" value="F:(1,4)-alpha-D-glucan 1-alpha-D-glucosylmutase activity"/>
    <property type="evidence" value="ECO:0007669"/>
    <property type="project" value="UniProtKB-EC"/>
</dbReference>
<dbReference type="GO" id="GO:0005992">
    <property type="term" value="P:trehalose biosynthetic process"/>
    <property type="evidence" value="ECO:0007669"/>
    <property type="project" value="TreeGrafter"/>
</dbReference>
<dbReference type="KEGG" id="fsy:FsymDg_2572"/>
<dbReference type="Proteomes" id="UP000001549">
    <property type="component" value="Chromosome"/>
</dbReference>
<organism evidence="3 4">
    <name type="scientific">Candidatus Protofrankia datiscae</name>
    <dbReference type="NCBI Taxonomy" id="2716812"/>
    <lineage>
        <taxon>Bacteria</taxon>
        <taxon>Bacillati</taxon>
        <taxon>Actinomycetota</taxon>
        <taxon>Actinomycetes</taxon>
        <taxon>Frankiales</taxon>
        <taxon>Frankiaceae</taxon>
        <taxon>Protofrankia</taxon>
    </lineage>
</organism>
<feature type="compositionally biased region" description="Gly residues" evidence="1">
    <location>
        <begin position="7"/>
        <end position="37"/>
    </location>
</feature>
<dbReference type="EMBL" id="CP002801">
    <property type="protein sequence ID" value="AEH09935.1"/>
    <property type="molecule type" value="Genomic_DNA"/>
</dbReference>
<dbReference type="Gene3D" id="3.30.1590.10">
    <property type="entry name" value="Maltooligosyl trehalose synthase, domain 2"/>
    <property type="match status" value="1"/>
</dbReference>
<evidence type="ECO:0000259" key="2">
    <source>
        <dbReference type="SMART" id="SM00642"/>
    </source>
</evidence>
<protein>
    <submittedName>
        <fullName evidence="3">Malto-oligosyltrehalose synthase</fullName>
        <ecNumber evidence="3">5.4.99.15</ecNumber>
    </submittedName>
</protein>
<accession>F8B327</accession>
<evidence type="ECO:0000313" key="4">
    <source>
        <dbReference type="Proteomes" id="UP000001549"/>
    </source>
</evidence>
<dbReference type="Gene3D" id="1.10.10.470">
    <property type="entry name" value="Maltooligosyl trehalose synthase, domain 4"/>
    <property type="match status" value="1"/>
</dbReference>
<sequence length="851" mass="92305">MPTDPRGGSGVGAAPAGGPGGLGNPGGLGGPGAGGEPGRAVPTATYRLQLSMEFSFTDAAVVVPYLATLGITHLYCSPVLEAVDGSTHGYDVVDHGQISPELGGQAGFRRLVTACRKAGLGLVVDLVPNHMAMAAPESANTAWWSVLREGAESPYASWFDIDWNSPENPGKIVIPVLGDALGTCLARGEIRLATDEDGAWVVVYHDHVLPVADGTVDPDDVAATLERQHYRLCFWRVAGTELNYRRFFDITTLAGLRQEDPDVFAATHRLILDQIRAGAIDGLRIDHPDGLADPEEYLRRLSEATGGAWTVVEKILEPGEALPDTWACAGTTGYDALNRLTRLFIDPASARAFSTLYTEVTDVRSDFATISRQAKIDVLAGALRPELDRLTTLALTEARRRRADLTRVGLHEALAEVLAAFPVYRAYVRPGAAATLEARGHIVRACAHARESLPLRASEIGLVEELALAGPPEFVVRFQQTAGPVMAKGVEDTAFYRYGRMIALNEVGGSPGDFPGFPAGHPHSAVHEFHEANTTTQRAWPLTMTTLSTHDTKRSEDVRARLAVLTEDPDGWGEAVRRLLALGERHTDIEHGWPDRPTSYLLAQTLVGAWPLPADRVRQYMLKAIREAKTHTSWTDPNPGYESALTNYVDAVLDDRDYLATLETYVASLVELGRQNSLAQKLLQLVSPGVPDVYQGQELWDASLVDPDNRRPVAFGERAKLLTELGPEPGSRKPPPLDDTGAAKLLVVARALRLRREHPAWFGAQATYRPLWASGSAADHVVAFSRSGSVVAVAPRLVLGLRRGGGWRDTTLPLPDGRWTDLFTGRRHDGGVAYVLRLLRDFPVSLLVRTQ</sequence>
<dbReference type="Gene3D" id="3.20.20.80">
    <property type="entry name" value="Glycosidases"/>
    <property type="match status" value="1"/>
</dbReference>